<keyword evidence="7 13" id="KW-0547">Nucleotide-binding</keyword>
<evidence type="ECO:0000259" key="14">
    <source>
        <dbReference type="PROSITE" id="PS50862"/>
    </source>
</evidence>
<dbReference type="GO" id="GO:0006432">
    <property type="term" value="P:phenylalanyl-tRNA aminoacylation"/>
    <property type="evidence" value="ECO:0007669"/>
    <property type="project" value="UniProtKB-UniRule"/>
</dbReference>
<name>A0A2A6DYQ2_9BACL</name>
<protein>
    <recommendedName>
        <fullName evidence="13">Phenylalanine--tRNA ligase alpha subunit</fullName>
        <ecNumber evidence="13">6.1.1.20</ecNumber>
    </recommendedName>
    <alternativeName>
        <fullName evidence="13">Phenylalanyl-tRNA synthetase alpha subunit</fullName>
        <shortName evidence="13">PheRS</shortName>
    </alternativeName>
</protein>
<keyword evidence="11 13" id="KW-0030">Aminoacyl-tRNA synthetase</keyword>
<organism evidence="15 16">
    <name type="scientific">Candidatus Reconcilbacillus cellulovorans</name>
    <dbReference type="NCBI Taxonomy" id="1906605"/>
    <lineage>
        <taxon>Bacteria</taxon>
        <taxon>Bacillati</taxon>
        <taxon>Bacillota</taxon>
        <taxon>Bacilli</taxon>
        <taxon>Bacillales</taxon>
        <taxon>Paenibacillaceae</taxon>
        <taxon>Candidatus Reconcilbacillus</taxon>
    </lineage>
</organism>
<evidence type="ECO:0000256" key="4">
    <source>
        <dbReference type="ARBA" id="ARBA00022490"/>
    </source>
</evidence>
<keyword evidence="5 13" id="KW-0436">Ligase</keyword>
<dbReference type="GO" id="GO:0005524">
    <property type="term" value="F:ATP binding"/>
    <property type="evidence" value="ECO:0007669"/>
    <property type="project" value="UniProtKB-UniRule"/>
</dbReference>
<evidence type="ECO:0000256" key="7">
    <source>
        <dbReference type="ARBA" id="ARBA00022741"/>
    </source>
</evidence>
<evidence type="ECO:0000256" key="5">
    <source>
        <dbReference type="ARBA" id="ARBA00022598"/>
    </source>
</evidence>
<dbReference type="NCBIfam" id="TIGR00468">
    <property type="entry name" value="pheS"/>
    <property type="match status" value="1"/>
</dbReference>
<dbReference type="InterPro" id="IPR004529">
    <property type="entry name" value="Phe-tRNA-synth_IIc_asu"/>
</dbReference>
<dbReference type="SUPFAM" id="SSF46589">
    <property type="entry name" value="tRNA-binding arm"/>
    <property type="match status" value="1"/>
</dbReference>
<comment type="caution">
    <text evidence="15">The sequence shown here is derived from an EMBL/GenBank/DDBJ whole genome shotgun (WGS) entry which is preliminary data.</text>
</comment>
<dbReference type="GO" id="GO:0005737">
    <property type="term" value="C:cytoplasm"/>
    <property type="evidence" value="ECO:0007669"/>
    <property type="project" value="UniProtKB-SubCell"/>
</dbReference>
<dbReference type="GO" id="GO:0004826">
    <property type="term" value="F:phenylalanine-tRNA ligase activity"/>
    <property type="evidence" value="ECO:0007669"/>
    <property type="project" value="UniProtKB-UniRule"/>
</dbReference>
<feature type="binding site" evidence="13">
    <location>
        <position position="256"/>
    </location>
    <ligand>
        <name>Mg(2+)</name>
        <dbReference type="ChEBI" id="CHEBI:18420"/>
        <note>shared with beta subunit</note>
    </ligand>
</feature>
<dbReference type="InterPro" id="IPR006195">
    <property type="entry name" value="aa-tRNA-synth_II"/>
</dbReference>
<evidence type="ECO:0000313" key="16">
    <source>
        <dbReference type="Proteomes" id="UP000243688"/>
    </source>
</evidence>
<dbReference type="AlphaFoldDB" id="A0A2A6DYQ2"/>
<evidence type="ECO:0000256" key="12">
    <source>
        <dbReference type="ARBA" id="ARBA00049255"/>
    </source>
</evidence>
<keyword evidence="6 13" id="KW-0479">Metal-binding</keyword>
<evidence type="ECO:0000256" key="11">
    <source>
        <dbReference type="ARBA" id="ARBA00023146"/>
    </source>
</evidence>
<dbReference type="GO" id="GO:0016740">
    <property type="term" value="F:transferase activity"/>
    <property type="evidence" value="ECO:0007669"/>
    <property type="project" value="UniProtKB-ARBA"/>
</dbReference>
<evidence type="ECO:0000256" key="13">
    <source>
        <dbReference type="HAMAP-Rule" id="MF_00281"/>
    </source>
</evidence>
<comment type="cofactor">
    <cofactor evidence="13">
        <name>Mg(2+)</name>
        <dbReference type="ChEBI" id="CHEBI:18420"/>
    </cofactor>
    <text evidence="13">Binds 2 magnesium ions per tetramer.</text>
</comment>
<evidence type="ECO:0000256" key="1">
    <source>
        <dbReference type="ARBA" id="ARBA00004496"/>
    </source>
</evidence>
<dbReference type="Gene3D" id="3.30.930.10">
    <property type="entry name" value="Bira Bifunctional Protein, Domain 2"/>
    <property type="match status" value="1"/>
</dbReference>
<dbReference type="EMBL" id="MOXJ01000025">
    <property type="protein sequence ID" value="PDO09865.1"/>
    <property type="molecule type" value="Genomic_DNA"/>
</dbReference>
<dbReference type="InterPro" id="IPR010978">
    <property type="entry name" value="tRNA-bd_arm"/>
</dbReference>
<dbReference type="PANTHER" id="PTHR11538">
    <property type="entry name" value="PHENYLALANYL-TRNA SYNTHETASE"/>
    <property type="match status" value="1"/>
</dbReference>
<comment type="catalytic activity">
    <reaction evidence="12 13">
        <text>tRNA(Phe) + L-phenylalanine + ATP = L-phenylalanyl-tRNA(Phe) + AMP + diphosphate + H(+)</text>
        <dbReference type="Rhea" id="RHEA:19413"/>
        <dbReference type="Rhea" id="RHEA-COMP:9668"/>
        <dbReference type="Rhea" id="RHEA-COMP:9699"/>
        <dbReference type="ChEBI" id="CHEBI:15378"/>
        <dbReference type="ChEBI" id="CHEBI:30616"/>
        <dbReference type="ChEBI" id="CHEBI:33019"/>
        <dbReference type="ChEBI" id="CHEBI:58095"/>
        <dbReference type="ChEBI" id="CHEBI:78442"/>
        <dbReference type="ChEBI" id="CHEBI:78531"/>
        <dbReference type="ChEBI" id="CHEBI:456215"/>
        <dbReference type="EC" id="6.1.1.20"/>
    </reaction>
</comment>
<keyword evidence="10 13" id="KW-0648">Protein biosynthesis</keyword>
<accession>A0A2A6DYQ2</accession>
<evidence type="ECO:0000256" key="9">
    <source>
        <dbReference type="ARBA" id="ARBA00022842"/>
    </source>
</evidence>
<reference evidence="15 16" key="1">
    <citation type="submission" date="2016-12" db="EMBL/GenBank/DDBJ databases">
        <title>Candidatus Reconcilibacillus cellulovorans genome.</title>
        <authorList>
            <person name="Kolinko S."/>
            <person name="Wu Y.-W."/>
            <person name="Tachea F."/>
            <person name="Denzel E."/>
            <person name="Hiras J."/>
            <person name="Baecker N."/>
            <person name="Chan L.J."/>
            <person name="Eichorst S.A."/>
            <person name="Frey D."/>
            <person name="Adams P.D."/>
            <person name="Pray T."/>
            <person name="Tanjore D."/>
            <person name="Petzold C.J."/>
            <person name="Gladden J.M."/>
            <person name="Simmons B.A."/>
            <person name="Singer S.W."/>
        </authorList>
    </citation>
    <scope>NUCLEOTIDE SEQUENCE [LARGE SCALE GENOMIC DNA]</scope>
    <source>
        <strain evidence="15">JTherm</strain>
    </source>
</reference>
<dbReference type="GO" id="GO:0140096">
    <property type="term" value="F:catalytic activity, acting on a protein"/>
    <property type="evidence" value="ECO:0007669"/>
    <property type="project" value="UniProtKB-ARBA"/>
</dbReference>
<dbReference type="Proteomes" id="UP000243688">
    <property type="component" value="Unassembled WGS sequence"/>
</dbReference>
<evidence type="ECO:0000256" key="6">
    <source>
        <dbReference type="ARBA" id="ARBA00022723"/>
    </source>
</evidence>
<evidence type="ECO:0000256" key="10">
    <source>
        <dbReference type="ARBA" id="ARBA00022917"/>
    </source>
</evidence>
<dbReference type="InterPro" id="IPR045864">
    <property type="entry name" value="aa-tRNA-synth_II/BPL/LPL"/>
</dbReference>
<dbReference type="Pfam" id="PF02912">
    <property type="entry name" value="Phe_tRNA-synt_N"/>
    <property type="match status" value="1"/>
</dbReference>
<keyword evidence="8 13" id="KW-0067">ATP-binding</keyword>
<comment type="subcellular location">
    <subcellularLocation>
        <location evidence="1 13">Cytoplasm</location>
    </subcellularLocation>
</comment>
<feature type="domain" description="Aminoacyl-transfer RNA synthetases class-II family profile" evidence="14">
    <location>
        <begin position="112"/>
        <end position="340"/>
    </location>
</feature>
<evidence type="ECO:0000256" key="8">
    <source>
        <dbReference type="ARBA" id="ARBA00022840"/>
    </source>
</evidence>
<gene>
    <name evidence="13" type="primary">pheS</name>
    <name evidence="15" type="ORF">BLM47_10205</name>
</gene>
<keyword evidence="4 13" id="KW-0963">Cytoplasm</keyword>
<sequence length="344" mass="39304">MKERLSALKEQALEELERSCSVDELRELRVKYLGKKSPISEVLRELGSLDPSERPAVGMAANEVRRALEQAFAERERRLLQEETARRLEEERIDVTLPGRAVFSGAVHPLMKVVEEIEDIFIGMGYAVAEGPEVERDYYNFEALNLPKDHPARDMQDSFYVTDETLLRTHTSPVQARTMERMGGRLPIRIICPGKVYRRDTDDATHSHQFMQVEGLVVDRNVRMSDLKGTLLEFARRMFGPRTDIRLRPSYFPFTEPSAEVDVSCVMCGGSGCRVCKQSGWLEILGCGMVHPRVLEMSGYDPASCSGFAFGMGVERIAMLKYGIDDIRHFYQNDVRFLRQFAHW</sequence>
<evidence type="ECO:0000256" key="2">
    <source>
        <dbReference type="ARBA" id="ARBA00010207"/>
    </source>
</evidence>
<evidence type="ECO:0000313" key="15">
    <source>
        <dbReference type="EMBL" id="PDO09865.1"/>
    </source>
</evidence>
<evidence type="ECO:0000256" key="3">
    <source>
        <dbReference type="ARBA" id="ARBA00011209"/>
    </source>
</evidence>
<dbReference type="InterPro" id="IPR022911">
    <property type="entry name" value="Phe_tRNA_ligase_alpha1_bac"/>
</dbReference>
<dbReference type="HAMAP" id="MF_00281">
    <property type="entry name" value="Phe_tRNA_synth_alpha1"/>
    <property type="match status" value="1"/>
</dbReference>
<comment type="similarity">
    <text evidence="2 13">Belongs to the class-II aminoacyl-tRNA synthetase family. Phe-tRNA synthetase alpha subunit type 1 subfamily.</text>
</comment>
<dbReference type="PANTHER" id="PTHR11538:SF41">
    <property type="entry name" value="PHENYLALANINE--TRNA LIGASE, MITOCHONDRIAL"/>
    <property type="match status" value="1"/>
</dbReference>
<comment type="subunit">
    <text evidence="3 13">Tetramer of two alpha and two beta subunits.</text>
</comment>
<dbReference type="InterPro" id="IPR002319">
    <property type="entry name" value="Phenylalanyl-tRNA_Synthase"/>
</dbReference>
<proteinExistence type="inferred from homology"/>
<dbReference type="EC" id="6.1.1.20" evidence="13"/>
<dbReference type="GO" id="GO:0000287">
    <property type="term" value="F:magnesium ion binding"/>
    <property type="evidence" value="ECO:0007669"/>
    <property type="project" value="UniProtKB-UniRule"/>
</dbReference>
<dbReference type="InterPro" id="IPR004188">
    <property type="entry name" value="Phe-tRNA_ligase_II_N"/>
</dbReference>
<dbReference type="SUPFAM" id="SSF55681">
    <property type="entry name" value="Class II aaRS and biotin synthetases"/>
    <property type="match status" value="1"/>
</dbReference>
<dbReference type="PROSITE" id="PS50862">
    <property type="entry name" value="AA_TRNA_LIGASE_II"/>
    <property type="match status" value="1"/>
</dbReference>
<dbReference type="CDD" id="cd00496">
    <property type="entry name" value="PheRS_alpha_core"/>
    <property type="match status" value="1"/>
</dbReference>
<keyword evidence="9 13" id="KW-0460">Magnesium</keyword>
<dbReference type="GO" id="GO:0000049">
    <property type="term" value="F:tRNA binding"/>
    <property type="evidence" value="ECO:0007669"/>
    <property type="project" value="InterPro"/>
</dbReference>
<dbReference type="FunFam" id="3.30.930.10:FF:000003">
    <property type="entry name" value="Phenylalanine--tRNA ligase alpha subunit"/>
    <property type="match status" value="1"/>
</dbReference>
<dbReference type="Pfam" id="PF01409">
    <property type="entry name" value="tRNA-synt_2d"/>
    <property type="match status" value="1"/>
</dbReference>